<reference evidence="9" key="1">
    <citation type="submission" date="2016-05" db="EMBL/GenBank/DDBJ databases">
        <title>Comparative genomics of biotechnologically important yeasts.</title>
        <authorList>
            <consortium name="DOE Joint Genome Institute"/>
            <person name="Riley R."/>
            <person name="Haridas S."/>
            <person name="Wolfe K.H."/>
            <person name="Lopes M.R."/>
            <person name="Hittinger C.T."/>
            <person name="Goker M."/>
            <person name="Salamov A."/>
            <person name="Wisecaver J."/>
            <person name="Long T.M."/>
            <person name="Aerts A.L."/>
            <person name="Barry K."/>
            <person name="Choi C."/>
            <person name="Clum A."/>
            <person name="Coughlan A.Y."/>
            <person name="Deshpande S."/>
            <person name="Douglass A.P."/>
            <person name="Hanson S.J."/>
            <person name="Klenk H.-P."/>
            <person name="Labutti K."/>
            <person name="Lapidus A."/>
            <person name="Lindquist E."/>
            <person name="Lipzen A."/>
            <person name="Meier-Kolthoff J.P."/>
            <person name="Ohm R.A."/>
            <person name="Otillar R.P."/>
            <person name="Pangilinan J."/>
            <person name="Peng Y."/>
            <person name="Rokas A."/>
            <person name="Rosa C.A."/>
            <person name="Scheuner C."/>
            <person name="Sibirny A.A."/>
            <person name="Slot J.C."/>
            <person name="Stielow J.B."/>
            <person name="Sun H."/>
            <person name="Kurtzman C.P."/>
            <person name="Blackwell M."/>
            <person name="Grigoriev I.V."/>
            <person name="Jeffries T.W."/>
        </authorList>
    </citation>
    <scope>NUCLEOTIDE SEQUENCE [LARGE SCALE GENOMIC DNA]</scope>
    <source>
        <strain evidence="9">NRRL Y-2460</strain>
    </source>
</reference>
<keyword evidence="3 6" id="KW-0378">Hydrolase</keyword>
<dbReference type="EMBL" id="KV454015">
    <property type="protein sequence ID" value="ODV94632.1"/>
    <property type="molecule type" value="Genomic_DNA"/>
</dbReference>
<keyword evidence="5 6" id="KW-0482">Metalloprotease</keyword>
<sequence>TYKRFNNHVTRDYAFLSNPNTAKYIGIVVIFSGGFYLTHLDEAPVSGRKRFICVSESIEKRIGQYTYNQIMSQYRRQLLPSNHPTTLKVKRIMERIISASGTEEDPLVNWEIHVINSNDSPNAFVIPGGKVFVFSSLLPIAKNDDGLATILAHEFSHQLARHSAENLSKAPIYSLLSLVLYTITGSDTLNNLLIRSVIAMPASREMETEADYIGLMIMSQACFDPHEAPKVWQRFSDYESKTGNRVPEFLSTHPATKRRLENMNKWLPEANMKREASNCGAYGAYGASF</sequence>
<evidence type="ECO:0000256" key="6">
    <source>
        <dbReference type="RuleBase" id="RU003983"/>
    </source>
</evidence>
<dbReference type="OrthoDB" id="7464992at2759"/>
<feature type="domain" description="Peptidase M48" evidence="7">
    <location>
        <begin position="87"/>
        <end position="266"/>
    </location>
</feature>
<protein>
    <recommendedName>
        <fullName evidence="7">Peptidase M48 domain-containing protein</fullName>
    </recommendedName>
</protein>
<proteinExistence type="inferred from homology"/>
<dbReference type="GO" id="GO:0141164">
    <property type="term" value="P:mitochondrial protein quality control"/>
    <property type="evidence" value="ECO:0007669"/>
    <property type="project" value="EnsemblFungi"/>
</dbReference>
<dbReference type="CDD" id="cd07331">
    <property type="entry name" value="M48C_Oma1_like"/>
    <property type="match status" value="1"/>
</dbReference>
<evidence type="ECO:0000256" key="1">
    <source>
        <dbReference type="ARBA" id="ARBA00022670"/>
    </source>
</evidence>
<name>A0A1E4TSA5_PACTA</name>
<feature type="non-terminal residue" evidence="8">
    <location>
        <position position="289"/>
    </location>
</feature>
<dbReference type="InterPro" id="IPR001915">
    <property type="entry name" value="Peptidase_M48"/>
</dbReference>
<dbReference type="GO" id="GO:0004222">
    <property type="term" value="F:metalloendopeptidase activity"/>
    <property type="evidence" value="ECO:0007669"/>
    <property type="project" value="EnsemblFungi"/>
</dbReference>
<dbReference type="Proteomes" id="UP000094236">
    <property type="component" value="Unassembled WGS sequence"/>
</dbReference>
<keyword evidence="1 6" id="KW-0645">Protease</keyword>
<keyword evidence="9" id="KW-1185">Reference proteome</keyword>
<organism evidence="8 9">
    <name type="scientific">Pachysolen tannophilus NRRL Y-2460</name>
    <dbReference type="NCBI Taxonomy" id="669874"/>
    <lineage>
        <taxon>Eukaryota</taxon>
        <taxon>Fungi</taxon>
        <taxon>Dikarya</taxon>
        <taxon>Ascomycota</taxon>
        <taxon>Saccharomycotina</taxon>
        <taxon>Pichiomycetes</taxon>
        <taxon>Pachysolenaceae</taxon>
        <taxon>Pachysolen</taxon>
    </lineage>
</organism>
<dbReference type="GO" id="GO:0031929">
    <property type="term" value="P:TOR signaling"/>
    <property type="evidence" value="ECO:0007669"/>
    <property type="project" value="EnsemblFungi"/>
</dbReference>
<dbReference type="PANTHER" id="PTHR22726">
    <property type="entry name" value="METALLOENDOPEPTIDASE OMA1"/>
    <property type="match status" value="1"/>
</dbReference>
<evidence type="ECO:0000256" key="2">
    <source>
        <dbReference type="ARBA" id="ARBA00022723"/>
    </source>
</evidence>
<comment type="cofactor">
    <cofactor evidence="6">
        <name>Zn(2+)</name>
        <dbReference type="ChEBI" id="CHEBI:29105"/>
    </cofactor>
    <text evidence="6">Binds 1 zinc ion per subunit.</text>
</comment>
<dbReference type="Pfam" id="PF01435">
    <property type="entry name" value="Peptidase_M48"/>
    <property type="match status" value="1"/>
</dbReference>
<dbReference type="STRING" id="669874.A0A1E4TSA5"/>
<accession>A0A1E4TSA5</accession>
<dbReference type="GO" id="GO:0034982">
    <property type="term" value="P:mitochondrial protein processing"/>
    <property type="evidence" value="ECO:0007669"/>
    <property type="project" value="TreeGrafter"/>
</dbReference>
<keyword evidence="4 6" id="KW-0862">Zinc</keyword>
<dbReference type="Gene3D" id="3.30.2010.10">
    <property type="entry name" value="Metalloproteases ('zincins'), catalytic domain"/>
    <property type="match status" value="1"/>
</dbReference>
<dbReference type="GO" id="GO:0035694">
    <property type="term" value="P:mitochondrial protein catabolic process"/>
    <property type="evidence" value="ECO:0007669"/>
    <property type="project" value="EnsemblFungi"/>
</dbReference>
<evidence type="ECO:0000313" key="9">
    <source>
        <dbReference type="Proteomes" id="UP000094236"/>
    </source>
</evidence>
<evidence type="ECO:0000259" key="7">
    <source>
        <dbReference type="Pfam" id="PF01435"/>
    </source>
</evidence>
<feature type="non-terminal residue" evidence="8">
    <location>
        <position position="1"/>
    </location>
</feature>
<evidence type="ECO:0000256" key="3">
    <source>
        <dbReference type="ARBA" id="ARBA00022801"/>
    </source>
</evidence>
<keyword evidence="2" id="KW-0479">Metal-binding</keyword>
<comment type="similarity">
    <text evidence="6">Belongs to the peptidase M48 family.</text>
</comment>
<gene>
    <name evidence="8" type="ORF">PACTADRAFT_21356</name>
</gene>
<dbReference type="PANTHER" id="PTHR22726:SF1">
    <property type="entry name" value="METALLOENDOPEPTIDASE OMA1, MITOCHONDRIAL"/>
    <property type="match status" value="1"/>
</dbReference>
<dbReference type="GO" id="GO:0005743">
    <property type="term" value="C:mitochondrial inner membrane"/>
    <property type="evidence" value="ECO:0007669"/>
    <property type="project" value="EnsemblFungi"/>
</dbReference>
<dbReference type="GO" id="GO:0033108">
    <property type="term" value="P:mitochondrial respiratory chain complex assembly"/>
    <property type="evidence" value="ECO:0007669"/>
    <property type="project" value="EnsemblFungi"/>
</dbReference>
<dbReference type="AlphaFoldDB" id="A0A1E4TSA5"/>
<evidence type="ECO:0000256" key="4">
    <source>
        <dbReference type="ARBA" id="ARBA00022833"/>
    </source>
</evidence>
<dbReference type="GO" id="GO:0046872">
    <property type="term" value="F:metal ion binding"/>
    <property type="evidence" value="ECO:0007669"/>
    <property type="project" value="UniProtKB-KW"/>
</dbReference>
<evidence type="ECO:0000256" key="5">
    <source>
        <dbReference type="ARBA" id="ARBA00023049"/>
    </source>
</evidence>
<evidence type="ECO:0000313" key="8">
    <source>
        <dbReference type="EMBL" id="ODV94632.1"/>
    </source>
</evidence>
<dbReference type="InterPro" id="IPR051156">
    <property type="entry name" value="Mito/Outer_Membr_Metalloprot"/>
</dbReference>